<keyword evidence="4" id="KW-1185">Reference proteome</keyword>
<evidence type="ECO:0000313" key="3">
    <source>
        <dbReference type="EMBL" id="MDN5214532.1"/>
    </source>
</evidence>
<accession>A0ABT8LC58</accession>
<reference evidence="3" key="1">
    <citation type="submission" date="2023-06" db="EMBL/GenBank/DDBJ databases">
        <title>Genomic of Agaribacillus aureum.</title>
        <authorList>
            <person name="Wang G."/>
        </authorList>
    </citation>
    <scope>NUCLEOTIDE SEQUENCE</scope>
    <source>
        <strain evidence="3">BMA12</strain>
    </source>
</reference>
<evidence type="ECO:0000256" key="1">
    <source>
        <dbReference type="SAM" id="Coils"/>
    </source>
</evidence>
<sequence>MKEDKLKKFVDENRASFDLYQEDYEELWVDISSNLDKRRKKDGLKVVWQVAASFLLILTVGVLFLLVSRNNALNNHGDQTISSELAEAAFYYQSMINDKLEIIQANKKDVGEEIFNDLEALDQAYLELQNDLKDNADNEEVIQAMIQNYKMKLEILQAILDELERSNPDNNEEDKLHNEKVAI</sequence>
<dbReference type="Proteomes" id="UP001172083">
    <property type="component" value="Unassembled WGS sequence"/>
</dbReference>
<dbReference type="EMBL" id="JAUJEB010000005">
    <property type="protein sequence ID" value="MDN5214532.1"/>
    <property type="molecule type" value="Genomic_DNA"/>
</dbReference>
<gene>
    <name evidence="3" type="ORF">QQ020_20805</name>
</gene>
<name>A0ABT8LC58_9BACT</name>
<proteinExistence type="predicted"/>
<organism evidence="3 4">
    <name type="scientific">Agaribacillus aureus</name>
    <dbReference type="NCBI Taxonomy" id="3051825"/>
    <lineage>
        <taxon>Bacteria</taxon>
        <taxon>Pseudomonadati</taxon>
        <taxon>Bacteroidota</taxon>
        <taxon>Cytophagia</taxon>
        <taxon>Cytophagales</taxon>
        <taxon>Splendidivirgaceae</taxon>
        <taxon>Agaribacillus</taxon>
    </lineage>
</organism>
<keyword evidence="2" id="KW-0812">Transmembrane</keyword>
<evidence type="ECO:0000313" key="4">
    <source>
        <dbReference type="Proteomes" id="UP001172083"/>
    </source>
</evidence>
<protein>
    <recommendedName>
        <fullName evidence="5">Anti-sigma factor</fullName>
    </recommendedName>
</protein>
<evidence type="ECO:0008006" key="5">
    <source>
        <dbReference type="Google" id="ProtNLM"/>
    </source>
</evidence>
<keyword evidence="1" id="KW-0175">Coiled coil</keyword>
<keyword evidence="2" id="KW-1133">Transmembrane helix</keyword>
<keyword evidence="2" id="KW-0472">Membrane</keyword>
<feature type="transmembrane region" description="Helical" evidence="2">
    <location>
        <begin position="46"/>
        <end position="67"/>
    </location>
</feature>
<comment type="caution">
    <text evidence="3">The sequence shown here is derived from an EMBL/GenBank/DDBJ whole genome shotgun (WGS) entry which is preliminary data.</text>
</comment>
<dbReference type="RefSeq" id="WP_346759871.1">
    <property type="nucleotide sequence ID" value="NZ_JAUJEB010000005.1"/>
</dbReference>
<feature type="coiled-coil region" evidence="1">
    <location>
        <begin position="118"/>
        <end position="173"/>
    </location>
</feature>
<evidence type="ECO:0000256" key="2">
    <source>
        <dbReference type="SAM" id="Phobius"/>
    </source>
</evidence>